<reference evidence="3 4" key="1">
    <citation type="submission" date="2025-04" db="UniProtKB">
        <authorList>
            <consortium name="RefSeq"/>
        </authorList>
    </citation>
    <scope>IDENTIFICATION</scope>
</reference>
<dbReference type="RefSeq" id="XP_029119153.1">
    <property type="nucleotide sequence ID" value="XM_029263320.1"/>
</dbReference>
<dbReference type="Proteomes" id="UP000504607">
    <property type="component" value="Chromosome 1"/>
</dbReference>
<feature type="region of interest" description="Disordered" evidence="1">
    <location>
        <begin position="627"/>
        <end position="652"/>
    </location>
</feature>
<evidence type="ECO:0000313" key="4">
    <source>
        <dbReference type="RefSeq" id="XP_029119153.1"/>
    </source>
</evidence>
<feature type="region of interest" description="Disordered" evidence="1">
    <location>
        <begin position="338"/>
        <end position="366"/>
    </location>
</feature>
<evidence type="ECO:0000313" key="2">
    <source>
        <dbReference type="Proteomes" id="UP000504607"/>
    </source>
</evidence>
<name>A0A6I9SDR0_ELAGV</name>
<feature type="compositionally biased region" description="Polar residues" evidence="1">
    <location>
        <begin position="447"/>
        <end position="466"/>
    </location>
</feature>
<dbReference type="PANTHER" id="PTHR36810:SF1">
    <property type="entry name" value="OS05G0232200 PROTEIN"/>
    <property type="match status" value="1"/>
</dbReference>
<proteinExistence type="predicted"/>
<evidence type="ECO:0000313" key="3">
    <source>
        <dbReference type="RefSeq" id="XP_010941320.1"/>
    </source>
</evidence>
<feature type="compositionally biased region" description="Basic and acidic residues" evidence="1">
    <location>
        <begin position="631"/>
        <end position="645"/>
    </location>
</feature>
<accession>A0A6I9SDR0</accession>
<keyword evidence="2" id="KW-1185">Reference proteome</keyword>
<dbReference type="AlphaFoldDB" id="A0A6I9SDR0"/>
<protein>
    <submittedName>
        <fullName evidence="3 4">Uncharacterized protein LOC105059534 isoform X1</fullName>
    </submittedName>
</protein>
<dbReference type="OrthoDB" id="657766at2759"/>
<evidence type="ECO:0000256" key="1">
    <source>
        <dbReference type="SAM" id="MobiDB-lite"/>
    </source>
</evidence>
<dbReference type="PANTHER" id="PTHR36810">
    <property type="entry name" value="BNACNNG47150D PROTEIN"/>
    <property type="match status" value="1"/>
</dbReference>
<dbReference type="RefSeq" id="XP_010941320.1">
    <property type="nucleotide sequence ID" value="XM_010943018.1"/>
</dbReference>
<sequence>MLSTFGPTAQNFGRLPRCWGQVLGSCQHVAYAKTTTSGPLLITLGHKSTLQYLLLFQFWPSSNKTLRSPPPDRESCPRHQTMPGTIQVSVLELMDLPPPLAPCQLEDNSSFVYLKVVMGKKEYQSVGGGDFSFPVTSLHENLILMLHDMEGNLISRTEFKTRSVVEKGISDDVFPLEGGGSVHMKLQFVLSEEERQRIREMRYSALKRKRMELLKGGCESHVSELTAEGDGIGQLKQIDPDAPDFAGVDVERNKTQATSGDIKERQLSSCEGLDPHIGCLGSPISGNVTKDDISVSAESDDHIYSLKRKNLRERGSSSSVRKMISAFENSLFKGTRHRVDQGTTSQLSKIESGGSLKRTSSEQSDIRKLKFPQTMAKSFSAEMLSEMDRNPMVIRSSFVKKQGVQHLNNATRQEMIGNNSLFRNFTTNQNLKSLKPVKQKSVGGANDESSSLESLHTAQPHNSGNIDTVLEPVKTANFVSFGDSAEHIGKRKEPISVKKKINMDSFPKECHSLIACTVQKSPGERSSIYNGEKLKALDSKQKPFETEQRASLGGSVGNVTEREDYLASEIGRSPSIISKHRKSSAFQEKPKVNIFLKEAPSLDAHTASKTSGEMSSFHGGAELEALGTRNHTTDERNPREEKTNDDGGITKQNVSDYFRPYDELDFLHKTDVSRDTDEPSSLCTYNRGSALNALANESDWTCYISHMEEQIIPGNSNELLELLSSYREKCFFGKVGVWEPHHLCITTGSKQLRNLVESCSLCLGTLPSEKNPFTVEANKKQKMHREVTRNKKFSGSSEKFNHENKVSNSNFKGMLIEQGVRVIIVIVACATLLLNTR</sequence>
<dbReference type="GeneID" id="105059534"/>
<gene>
    <name evidence="3 4" type="primary">LOC105059534</name>
</gene>
<organism evidence="2 3">
    <name type="scientific">Elaeis guineensis var. tenera</name>
    <name type="common">Oil palm</name>
    <dbReference type="NCBI Taxonomy" id="51953"/>
    <lineage>
        <taxon>Eukaryota</taxon>
        <taxon>Viridiplantae</taxon>
        <taxon>Streptophyta</taxon>
        <taxon>Embryophyta</taxon>
        <taxon>Tracheophyta</taxon>
        <taxon>Spermatophyta</taxon>
        <taxon>Magnoliopsida</taxon>
        <taxon>Liliopsida</taxon>
        <taxon>Arecaceae</taxon>
        <taxon>Arecoideae</taxon>
        <taxon>Cocoseae</taxon>
        <taxon>Elaeidinae</taxon>
        <taxon>Elaeis</taxon>
    </lineage>
</organism>
<feature type="region of interest" description="Disordered" evidence="1">
    <location>
        <begin position="436"/>
        <end position="466"/>
    </location>
</feature>
<dbReference type="KEGG" id="egu:105059534"/>